<protein>
    <recommendedName>
        <fullName evidence="3">Endonuclease/exonuclease/phosphatase domain-containing protein</fullName>
    </recommendedName>
</protein>
<dbReference type="PANTHER" id="PTHR36688:SF1">
    <property type="entry name" value="ENDONUCLEASE_EXONUCLEASE_PHOSPHATASE DOMAIN-CONTAINING PROTEIN"/>
    <property type="match status" value="1"/>
</dbReference>
<gene>
    <name evidence="1" type="ORF">AVEN_148982_1</name>
</gene>
<keyword evidence="2" id="KW-1185">Reference proteome</keyword>
<reference evidence="1 2" key="1">
    <citation type="journal article" date="2019" name="Sci. Rep.">
        <title>Orb-weaving spider Araneus ventricosus genome elucidates the spidroin gene catalogue.</title>
        <authorList>
            <person name="Kono N."/>
            <person name="Nakamura H."/>
            <person name="Ohtoshi R."/>
            <person name="Moran D.A.P."/>
            <person name="Shinohara A."/>
            <person name="Yoshida Y."/>
            <person name="Fujiwara M."/>
            <person name="Mori M."/>
            <person name="Tomita M."/>
            <person name="Arakawa K."/>
        </authorList>
    </citation>
    <scope>NUCLEOTIDE SEQUENCE [LARGE SCALE GENOMIC DNA]</scope>
</reference>
<dbReference type="Gene3D" id="3.60.10.10">
    <property type="entry name" value="Endonuclease/exonuclease/phosphatase"/>
    <property type="match status" value="1"/>
</dbReference>
<evidence type="ECO:0000313" key="1">
    <source>
        <dbReference type="EMBL" id="GBO19425.1"/>
    </source>
</evidence>
<accession>A0A4Y2V2J2</accession>
<evidence type="ECO:0000313" key="2">
    <source>
        <dbReference type="Proteomes" id="UP000499080"/>
    </source>
</evidence>
<sequence>MIDDKGFITLNDGTHTHYSYSYNSKEALNIVFVRTDLGPSFKWKVQENIGSDHLPILIELKKRQSVRVNIKKLWNLKRADWLSFTTFIDNEISKNPLTEDLDTNWNTLKKIMPTAAKYNIPRSKMKNKRPYLTSNSPSLQPLLEERKRIVDVLNSNNNNQDRIELNKVNAELKRKYAQMKRDKWNELCTSLDSRSSNGKLWKLVKNIGKEQPQVEKCNTIKNRDGTVARDDGQAANILGLHYQNISKLTFIGEDRHIRSRVSDIAHGCRSNTQDSIPIFNRDFTLPVLEAAIADLKLNKSHGPDGIHGQFRNKMGSIGILRFLDIVNGSWKIGQLPRDCRRAIVIPIRNPCKDAGAPGVLDQML</sequence>
<dbReference type="EMBL" id="BGPR01042903">
    <property type="protein sequence ID" value="GBO19425.1"/>
    <property type="molecule type" value="Genomic_DNA"/>
</dbReference>
<dbReference type="InterPro" id="IPR036691">
    <property type="entry name" value="Endo/exonu/phosph_ase_sf"/>
</dbReference>
<name>A0A4Y2V2J2_ARAVE</name>
<proteinExistence type="predicted"/>
<organism evidence="1 2">
    <name type="scientific">Araneus ventricosus</name>
    <name type="common">Orbweaver spider</name>
    <name type="synonym">Epeira ventricosa</name>
    <dbReference type="NCBI Taxonomy" id="182803"/>
    <lineage>
        <taxon>Eukaryota</taxon>
        <taxon>Metazoa</taxon>
        <taxon>Ecdysozoa</taxon>
        <taxon>Arthropoda</taxon>
        <taxon>Chelicerata</taxon>
        <taxon>Arachnida</taxon>
        <taxon>Araneae</taxon>
        <taxon>Araneomorphae</taxon>
        <taxon>Entelegynae</taxon>
        <taxon>Araneoidea</taxon>
        <taxon>Araneidae</taxon>
        <taxon>Araneus</taxon>
    </lineage>
</organism>
<dbReference type="Proteomes" id="UP000499080">
    <property type="component" value="Unassembled WGS sequence"/>
</dbReference>
<dbReference type="OrthoDB" id="6115992at2759"/>
<evidence type="ECO:0008006" key="3">
    <source>
        <dbReference type="Google" id="ProtNLM"/>
    </source>
</evidence>
<dbReference type="InterPro" id="IPR052560">
    <property type="entry name" value="RdDP_mobile_element"/>
</dbReference>
<dbReference type="SUPFAM" id="SSF56219">
    <property type="entry name" value="DNase I-like"/>
    <property type="match status" value="1"/>
</dbReference>
<dbReference type="AlphaFoldDB" id="A0A4Y2V2J2"/>
<comment type="caution">
    <text evidence="1">The sequence shown here is derived from an EMBL/GenBank/DDBJ whole genome shotgun (WGS) entry which is preliminary data.</text>
</comment>
<dbReference type="PANTHER" id="PTHR36688">
    <property type="entry name" value="ENDO/EXONUCLEASE/PHOSPHATASE DOMAIN-CONTAINING PROTEIN"/>
    <property type="match status" value="1"/>
</dbReference>